<keyword evidence="3" id="KW-1185">Reference proteome</keyword>
<dbReference type="InterPro" id="IPR052974">
    <property type="entry name" value="GH79_Enzymes"/>
</dbReference>
<dbReference type="InterPro" id="IPR031728">
    <property type="entry name" value="GlcAase_C"/>
</dbReference>
<dbReference type="Pfam" id="PF16862">
    <property type="entry name" value="Glyco_hydro_79C"/>
    <property type="match status" value="1"/>
</dbReference>
<evidence type="ECO:0000259" key="2">
    <source>
        <dbReference type="Pfam" id="PF16862"/>
    </source>
</evidence>
<evidence type="ECO:0000313" key="4">
    <source>
        <dbReference type="RefSeq" id="XP_030982800.1"/>
    </source>
</evidence>
<dbReference type="InterPro" id="IPR017853">
    <property type="entry name" value="GH"/>
</dbReference>
<dbReference type="KEGG" id="pgri:PgNI_06550"/>
<evidence type="ECO:0000256" key="1">
    <source>
        <dbReference type="SAM" id="SignalP"/>
    </source>
</evidence>
<feature type="domain" description="Beta-glucuronidase C-terminal" evidence="2">
    <location>
        <begin position="415"/>
        <end position="510"/>
    </location>
</feature>
<reference evidence="4" key="3">
    <citation type="submission" date="2025-08" db="UniProtKB">
        <authorList>
            <consortium name="RefSeq"/>
        </authorList>
    </citation>
    <scope>IDENTIFICATION</scope>
    <source>
        <strain evidence="4">NI907</strain>
    </source>
</reference>
<dbReference type="PANTHER" id="PTHR36183:SF3">
    <property type="entry name" value="BETA-GLUCURONIDASE C-TERMINAL DOMAIN-CONTAINING PROTEIN"/>
    <property type="match status" value="1"/>
</dbReference>
<feature type="chain" id="PRO_5027857883" description="Beta-glucuronidase C-terminal domain-containing protein" evidence="1">
    <location>
        <begin position="19"/>
        <end position="514"/>
    </location>
</feature>
<protein>
    <recommendedName>
        <fullName evidence="2">Beta-glucuronidase C-terminal domain-containing protein</fullName>
    </recommendedName>
</protein>
<evidence type="ECO:0000313" key="3">
    <source>
        <dbReference type="Proteomes" id="UP000515153"/>
    </source>
</evidence>
<sequence>MANRQYLAVLAATSVLAAGPSYPVPASAPSDAVPLNHAPVGLSFEFFMWPSYMSNITPPLECIKHFDDIYNQKTPIRIGGTTQDRATYDPEFDGYVSYSVAHPLDAPMELVFGPKFFDLITEMGAPTTIGFNRGHNNRTNTFAAALELKKRALPFIDAIELGNEPDLYLEFWNQTVAVQSPPWNDTQEGNDAADWAQDFKSRWGSPLPILAAGGYAIPFPYKPNWPNLPYLISEAYNQSVKAATKEYNGHLYAFSNPDPGDLATEMAHTRVVADLSLLPIQAALADGKPYIIGETGFHGTDFEMDAQFGGAVQIVDKTLRALSLGVSRLYYHQGTINQGIFVHFIQQTHLNQPPPANKHVHNFLLTPYSHWAAFFNWWLDNQVNTPFYGGYTAALAVAGGDEINASDYGTDLFAQYVIYKDGKPLKVVLVNTDYYSGSGTRNVTQFTMTGLTVDKASAIRMAAPSSVTETTLDQVDASLEPSIGGQYFANADCSIQGERKVEEFEVQGGQLVDS</sequence>
<dbReference type="AlphaFoldDB" id="A0A6P8B6L6"/>
<feature type="signal peptide" evidence="1">
    <location>
        <begin position="1"/>
        <end position="18"/>
    </location>
</feature>
<name>A0A6P8B6L6_PYRGI</name>
<gene>
    <name evidence="4" type="ORF">PgNI_06550</name>
</gene>
<accession>A0A6P8B6L6</accession>
<dbReference type="Proteomes" id="UP000515153">
    <property type="component" value="Chromosome I"/>
</dbReference>
<proteinExistence type="predicted"/>
<dbReference type="PANTHER" id="PTHR36183">
    <property type="entry name" value="BETA-GLUCURONIDASE"/>
    <property type="match status" value="1"/>
</dbReference>
<reference evidence="3 4" key="1">
    <citation type="journal article" date="2019" name="Mol. Biol. Evol.">
        <title>Blast fungal genomes show frequent chromosomal changes, gene gains and losses, and effector gene turnover.</title>
        <authorList>
            <person name="Gomez Luciano L.B."/>
            <person name="Jason Tsai I."/>
            <person name="Chuma I."/>
            <person name="Tosa Y."/>
            <person name="Chen Y.H."/>
            <person name="Li J.Y."/>
            <person name="Li M.Y."/>
            <person name="Jade Lu M.Y."/>
            <person name="Nakayashiki H."/>
            <person name="Li W.H."/>
        </authorList>
    </citation>
    <scope>NUCLEOTIDE SEQUENCE [LARGE SCALE GENOMIC DNA]</scope>
    <source>
        <strain evidence="3 4">NI907</strain>
    </source>
</reference>
<dbReference type="Gene3D" id="3.20.20.80">
    <property type="entry name" value="Glycosidases"/>
    <property type="match status" value="1"/>
</dbReference>
<reference evidence="4" key="2">
    <citation type="submission" date="2019-10" db="EMBL/GenBank/DDBJ databases">
        <authorList>
            <consortium name="NCBI Genome Project"/>
        </authorList>
    </citation>
    <scope>NUCLEOTIDE SEQUENCE</scope>
    <source>
        <strain evidence="4">NI907</strain>
    </source>
</reference>
<dbReference type="SUPFAM" id="SSF51445">
    <property type="entry name" value="(Trans)glycosidases"/>
    <property type="match status" value="1"/>
</dbReference>
<keyword evidence="1" id="KW-0732">Signal</keyword>
<dbReference type="RefSeq" id="XP_030982800.1">
    <property type="nucleotide sequence ID" value="XM_031126573.1"/>
</dbReference>
<organism evidence="3 4">
    <name type="scientific">Pyricularia grisea</name>
    <name type="common">Crabgrass-specific blast fungus</name>
    <name type="synonym">Magnaporthe grisea</name>
    <dbReference type="NCBI Taxonomy" id="148305"/>
    <lineage>
        <taxon>Eukaryota</taxon>
        <taxon>Fungi</taxon>
        <taxon>Dikarya</taxon>
        <taxon>Ascomycota</taxon>
        <taxon>Pezizomycotina</taxon>
        <taxon>Sordariomycetes</taxon>
        <taxon>Sordariomycetidae</taxon>
        <taxon>Magnaporthales</taxon>
        <taxon>Pyriculariaceae</taxon>
        <taxon>Pyricularia</taxon>
    </lineage>
</organism>
<dbReference type="GeneID" id="41961482"/>